<evidence type="ECO:0000313" key="2">
    <source>
        <dbReference type="Proteomes" id="UP000814033"/>
    </source>
</evidence>
<dbReference type="EMBL" id="MU276003">
    <property type="protein sequence ID" value="KAI0043818.1"/>
    <property type="molecule type" value="Genomic_DNA"/>
</dbReference>
<reference evidence="1" key="1">
    <citation type="submission" date="2021-02" db="EMBL/GenBank/DDBJ databases">
        <authorList>
            <consortium name="DOE Joint Genome Institute"/>
            <person name="Ahrendt S."/>
            <person name="Looney B.P."/>
            <person name="Miyauchi S."/>
            <person name="Morin E."/>
            <person name="Drula E."/>
            <person name="Courty P.E."/>
            <person name="Chicoki N."/>
            <person name="Fauchery L."/>
            <person name="Kohler A."/>
            <person name="Kuo A."/>
            <person name="Labutti K."/>
            <person name="Pangilinan J."/>
            <person name="Lipzen A."/>
            <person name="Riley R."/>
            <person name="Andreopoulos W."/>
            <person name="He G."/>
            <person name="Johnson J."/>
            <person name="Barry K.W."/>
            <person name="Grigoriev I.V."/>
            <person name="Nagy L."/>
            <person name="Hibbett D."/>
            <person name="Henrissat B."/>
            <person name="Matheny P.B."/>
            <person name="Labbe J."/>
            <person name="Martin F."/>
        </authorList>
    </citation>
    <scope>NUCLEOTIDE SEQUENCE</scope>
    <source>
        <strain evidence="1">FP105234-sp</strain>
    </source>
</reference>
<protein>
    <submittedName>
        <fullName evidence="1">Uncharacterized protein</fullName>
    </submittedName>
</protein>
<name>A0ACB8RI59_9AGAM</name>
<reference evidence="1" key="2">
    <citation type="journal article" date="2022" name="New Phytol.">
        <title>Evolutionary transition to the ectomycorrhizal habit in the genomes of a hyperdiverse lineage of mushroom-forming fungi.</title>
        <authorList>
            <person name="Looney B."/>
            <person name="Miyauchi S."/>
            <person name="Morin E."/>
            <person name="Drula E."/>
            <person name="Courty P.E."/>
            <person name="Kohler A."/>
            <person name="Kuo A."/>
            <person name="LaButti K."/>
            <person name="Pangilinan J."/>
            <person name="Lipzen A."/>
            <person name="Riley R."/>
            <person name="Andreopoulos W."/>
            <person name="He G."/>
            <person name="Johnson J."/>
            <person name="Nolan M."/>
            <person name="Tritt A."/>
            <person name="Barry K.W."/>
            <person name="Grigoriev I.V."/>
            <person name="Nagy L.G."/>
            <person name="Hibbett D."/>
            <person name="Henrissat B."/>
            <person name="Matheny P.B."/>
            <person name="Labbe J."/>
            <person name="Martin F.M."/>
        </authorList>
    </citation>
    <scope>NUCLEOTIDE SEQUENCE</scope>
    <source>
        <strain evidence="1">FP105234-sp</strain>
    </source>
</reference>
<accession>A0ACB8RI59</accession>
<evidence type="ECO:0000313" key="1">
    <source>
        <dbReference type="EMBL" id="KAI0043818.1"/>
    </source>
</evidence>
<sequence>MRPKVRPPTTPPTPTLTACAYTEDEEPPSQRRSPLAAGDESSDDSADEYQQSRAAPKKRKRVRMRDEDVAADEDGGRRRRRSTGQRKTTSRKKKAAPTAQDLADLPEGQARKLKLDMEIDSILKSKKASRPKKRKKDEDVLDQVADMQVSTMREMMLAAADDDDKANREKMPATAKLRLLPQVMDVLRKGALWQSIVDNNLMEGVRRWLEPLPDRSLPALNIQRDFFDILPSLDIDTAVLKESKLGRVILFYTKCKRVVADIQRTASNLVSTWSRPIIKRSASYRDRAIPTADAGADEPRGERLNVILARAKEGERNRTRKNAVMIPQRELGTYTVAPRSNAGVLKSSVSVDMDTERRKRNADRLRSLTRKIQSQARGQSIPRTPPLASPAQPPIYLPTSNNRLSSDSWNSSSAADEMEWEWKPDQVLLLKRTLDALPQHLLTPFNGPVPPSNLLDKIARGVASAKGAADWPHSMRATRAKLVELARARDAIVEEDAPREVLHHTTNIKRPLYRQSSMDFMQSATLEPRDDPFSSSSIYHPYARPSSPAHFYAQSLNPSTPSSTTLHSTRSHMRDEPKVNSTRSSLRHSTSTLSSTSSSMSLPRVQPRRNDSLPNPAQYLASPIAPKNLKRATSFRAAAPAYASSDEEEQQRTKHAKKARRGTAGTGTASPSPSPVRPRMNIQRNPSILGAELPHPQVQPNPPAHLRVQIPALNQSHCEPPRTPRSPRLRRVRPAVFPGRSARRISFNSLGESDVLLEPVDIVPGEGLGQGLDSAFQLR</sequence>
<gene>
    <name evidence="1" type="ORF">FA95DRAFT_1583972</name>
</gene>
<comment type="caution">
    <text evidence="1">The sequence shown here is derived from an EMBL/GenBank/DDBJ whole genome shotgun (WGS) entry which is preliminary data.</text>
</comment>
<dbReference type="Proteomes" id="UP000814033">
    <property type="component" value="Unassembled WGS sequence"/>
</dbReference>
<keyword evidence="2" id="KW-1185">Reference proteome</keyword>
<proteinExistence type="predicted"/>
<organism evidence="1 2">
    <name type="scientific">Auriscalpium vulgare</name>
    <dbReference type="NCBI Taxonomy" id="40419"/>
    <lineage>
        <taxon>Eukaryota</taxon>
        <taxon>Fungi</taxon>
        <taxon>Dikarya</taxon>
        <taxon>Basidiomycota</taxon>
        <taxon>Agaricomycotina</taxon>
        <taxon>Agaricomycetes</taxon>
        <taxon>Russulales</taxon>
        <taxon>Auriscalpiaceae</taxon>
        <taxon>Auriscalpium</taxon>
    </lineage>
</organism>